<feature type="region of interest" description="Disordered" evidence="6">
    <location>
        <begin position="559"/>
        <end position="589"/>
    </location>
</feature>
<feature type="region of interest" description="Disordered" evidence="6">
    <location>
        <begin position="37"/>
        <end position="123"/>
    </location>
</feature>
<sequence>MLGAHVCRQCRTRLNPQRASSRIGQWQSRATFISLRNKQPQNGPDQVEATPQTEKPQTASQADQRPSYDLFDRRQIRQEAGQPARVGRYSRYRRETDTAPGTTEDAPETPTAAPEGEILDAEDEGKTYAPLILRTIRDKGVRAGWPLFDKIYTSADCEALTQPSTLDIHIINEKRFFPEVLARVLKEFCEGQGEPAVTPTTALLRYEQLGVAPPGLWVKSVIEPLTYQVMLATNGVSKKLQRDLPSLLSELVSVWRLFFQCKGAGNKPLDAVNPEWNLPAVDAIPRVFPTVDFNVRLQDFHPRCVGSPALGFCATYFFNLSDAINSVESLKLEAAPFQDLLARCLAGSRVNAVLKHPAFSRAFQALPQEIQVEITREVESAPSKAQTAIGMQSIASERSSGSFGDKSAEPATTDLESFNLKVINRAIEARSSPMILEKHWKRIVRDYTQNGKTAIPPSIYNAFLSGYLILRQAPRSVEVWNHMIASGVTPELPTWVAMLEGCEKAKDLEGFNAMWQRMQSMGFEPDNYAWTTRVHGLMSFRQIDTGLRALDDMGKRWRAAETAKNAPASNSRNSKGSKNPPKSVKGVNNCTKPTVEVVNGAMSGIVALPLSARISHSKRNNYVQKILQWGLQFGVKPDTRTYNILVQLYLNAGDYATASNILQQMETNGVGADVATHTMLIVAALENGSLDSLSEPDRASRLIQMFESLEAGGVRPNNHTYAAAIDGLLKQYGSHSAAHALVDHMRSRNLSPSVHIYTSLTTHYFQQSPPAIAAVDSLLTHIFDSPHTDSDKTFFDRVLEGYAAHAEVGRMMSVLTRMSKRGHHPSFRALTAVIQALVSAGDVDRARFIVHDVKRGEGIAMGGVTGAFNDESHFLHVAERLGLVGEGEERMGDAFKMRKDMRVLDERIEGAIRAENVETLRTLGEEEGRVPEHNADGEKSAEGLDDDVHGFLAGEGESVRAGSR</sequence>
<proteinExistence type="inferred from homology"/>
<feature type="repeat" description="PPR" evidence="5">
    <location>
        <begin position="491"/>
        <end position="525"/>
    </location>
</feature>
<gene>
    <name evidence="7" type="ORF">E8E13_000231</name>
</gene>
<evidence type="ECO:0008006" key="9">
    <source>
        <dbReference type="Google" id="ProtNLM"/>
    </source>
</evidence>
<dbReference type="PANTHER" id="PTHR47447">
    <property type="entry name" value="OS03G0856100 PROTEIN"/>
    <property type="match status" value="1"/>
</dbReference>
<feature type="repeat" description="PPR" evidence="5">
    <location>
        <begin position="638"/>
        <end position="672"/>
    </location>
</feature>
<comment type="caution">
    <text evidence="7">The sequence shown here is derived from an EMBL/GenBank/DDBJ whole genome shotgun (WGS) entry which is preliminary data.</text>
</comment>
<feature type="repeat" description="PPR" evidence="5">
    <location>
        <begin position="456"/>
        <end position="490"/>
    </location>
</feature>
<keyword evidence="2" id="KW-0677">Repeat</keyword>
<feature type="compositionally biased region" description="Low complexity" evidence="6">
    <location>
        <begin position="98"/>
        <end position="116"/>
    </location>
</feature>
<feature type="compositionally biased region" description="Polar residues" evidence="6">
    <location>
        <begin position="567"/>
        <end position="577"/>
    </location>
</feature>
<accession>A0A9P4W4A1</accession>
<dbReference type="PROSITE" id="PS51375">
    <property type="entry name" value="PPR"/>
    <property type="match status" value="4"/>
</dbReference>
<evidence type="ECO:0000256" key="1">
    <source>
        <dbReference type="ARBA" id="ARBA00006192"/>
    </source>
</evidence>
<dbReference type="EMBL" id="SWKU01000034">
    <property type="protein sequence ID" value="KAF2995192.1"/>
    <property type="molecule type" value="Genomic_DNA"/>
</dbReference>
<organism evidence="7 8">
    <name type="scientific">Curvularia kusanoi</name>
    <name type="common">Cochliobolus kusanoi</name>
    <dbReference type="NCBI Taxonomy" id="90978"/>
    <lineage>
        <taxon>Eukaryota</taxon>
        <taxon>Fungi</taxon>
        <taxon>Dikarya</taxon>
        <taxon>Ascomycota</taxon>
        <taxon>Pezizomycotina</taxon>
        <taxon>Dothideomycetes</taxon>
        <taxon>Pleosporomycetidae</taxon>
        <taxon>Pleosporales</taxon>
        <taxon>Pleosporineae</taxon>
        <taxon>Pleosporaceae</taxon>
        <taxon>Curvularia</taxon>
    </lineage>
</organism>
<evidence type="ECO:0000256" key="3">
    <source>
        <dbReference type="ARBA" id="ARBA00044493"/>
    </source>
</evidence>
<name>A0A9P4W4A1_CURKU</name>
<dbReference type="NCBIfam" id="TIGR00756">
    <property type="entry name" value="PPR"/>
    <property type="match status" value="2"/>
</dbReference>
<evidence type="ECO:0000313" key="8">
    <source>
        <dbReference type="Proteomes" id="UP000801428"/>
    </source>
</evidence>
<feature type="repeat" description="PPR" evidence="5">
    <location>
        <begin position="717"/>
        <end position="752"/>
    </location>
</feature>
<protein>
    <recommendedName>
        <fullName evidence="9">Pentatricopeptide repeat protein</fullName>
    </recommendedName>
</protein>
<dbReference type="Pfam" id="PF13041">
    <property type="entry name" value="PPR_2"/>
    <property type="match status" value="1"/>
</dbReference>
<evidence type="ECO:0000256" key="6">
    <source>
        <dbReference type="SAM" id="MobiDB-lite"/>
    </source>
</evidence>
<dbReference type="Pfam" id="PF01535">
    <property type="entry name" value="PPR"/>
    <property type="match status" value="1"/>
</dbReference>
<feature type="compositionally biased region" description="Polar residues" evidence="6">
    <location>
        <begin position="37"/>
        <end position="64"/>
    </location>
</feature>
<evidence type="ECO:0000256" key="4">
    <source>
        <dbReference type="ARBA" id="ARBA00044511"/>
    </source>
</evidence>
<dbReference type="Proteomes" id="UP000801428">
    <property type="component" value="Unassembled WGS sequence"/>
</dbReference>
<feature type="compositionally biased region" description="Basic and acidic residues" evidence="6">
    <location>
        <begin position="923"/>
        <end position="949"/>
    </location>
</feature>
<dbReference type="OrthoDB" id="185373at2759"/>
<comment type="subunit">
    <text evidence="4">Binds to mitochondrial small subunit 15S rRNA.</text>
</comment>
<dbReference type="InterPro" id="IPR002885">
    <property type="entry name" value="PPR_rpt"/>
</dbReference>
<dbReference type="Gene3D" id="1.25.40.10">
    <property type="entry name" value="Tetratricopeptide repeat domain"/>
    <property type="match status" value="3"/>
</dbReference>
<evidence type="ECO:0000256" key="5">
    <source>
        <dbReference type="PROSITE-ProRule" id="PRU00708"/>
    </source>
</evidence>
<evidence type="ECO:0000313" key="7">
    <source>
        <dbReference type="EMBL" id="KAF2995192.1"/>
    </source>
</evidence>
<comment type="similarity">
    <text evidence="1">Belongs to the CCM1 family.</text>
</comment>
<comment type="function">
    <text evidence="3">Regulates mitochondrial small subunit maturation by controlling 15S rRNA 5'-end processing. Localizes to the 5' precursor of the 15S rRNA in a position that is subsequently occupied by mS47 in the mature yeast mtSSU. Uses structure and sequence-specific RNA recognition, binding to a single-stranded region of the precursor and specifically recognizing bases -6 to -1. The exchange of Ccm1 for mS47 is coupled to the irreversible removal of precursor rRNA that is accompanied by conformational changes of the mitoribosomal proteins uS5m and mS26. These conformational changes signal completion of 5'-end rRNA processing through protection of the mature 5'-end of the 15S rRNA and stabilization of mS47. The removal of the 5' precursor together with the dissociation of Ccm1 may be catalyzed by the 5'-3' exoribonuclease Pet127. Involved in the specific removal of group I introns in mitochondrial encoded transcripts.</text>
</comment>
<reference evidence="7" key="1">
    <citation type="submission" date="2019-04" db="EMBL/GenBank/DDBJ databases">
        <title>Sequencing of skin fungus with MAO and IRED activity.</title>
        <authorList>
            <person name="Marsaioli A.J."/>
            <person name="Bonatto J.M.C."/>
            <person name="Reis Junior O."/>
        </authorList>
    </citation>
    <scope>NUCLEOTIDE SEQUENCE</scope>
    <source>
        <strain evidence="7">30M1</strain>
    </source>
</reference>
<dbReference type="InterPro" id="IPR011990">
    <property type="entry name" value="TPR-like_helical_dom_sf"/>
</dbReference>
<dbReference type="PANTHER" id="PTHR47447:SF17">
    <property type="entry name" value="OS12G0638900 PROTEIN"/>
    <property type="match status" value="1"/>
</dbReference>
<dbReference type="AlphaFoldDB" id="A0A9P4W4A1"/>
<evidence type="ECO:0000256" key="2">
    <source>
        <dbReference type="ARBA" id="ARBA00022737"/>
    </source>
</evidence>
<keyword evidence="8" id="KW-1185">Reference proteome</keyword>
<feature type="region of interest" description="Disordered" evidence="6">
    <location>
        <begin position="923"/>
        <end position="964"/>
    </location>
</feature>